<dbReference type="Gramene" id="MELO3C019581.2.1">
    <property type="protein sequence ID" value="MELO3C019581.2.1"/>
    <property type="gene ID" value="MELO3C019581.2"/>
</dbReference>
<proteinExistence type="predicted"/>
<protein>
    <submittedName>
        <fullName evidence="1">Uncharacterized protein</fullName>
    </submittedName>
</protein>
<dbReference type="EnsemblPlants" id="MELO3C019581.2.1">
    <property type="protein sequence ID" value="MELO3C019581.2.1"/>
    <property type="gene ID" value="MELO3C019581.2"/>
</dbReference>
<sequence length="65" mass="7537">MASNDGVHGEVRGGAMVKMKSGDCVGENEWEIGKMEENHDKNWSRGREMKRGWRQIKNKGKIWEF</sequence>
<organism evidence="1">
    <name type="scientific">Cucumis melo</name>
    <name type="common">Muskmelon</name>
    <dbReference type="NCBI Taxonomy" id="3656"/>
    <lineage>
        <taxon>Eukaryota</taxon>
        <taxon>Viridiplantae</taxon>
        <taxon>Streptophyta</taxon>
        <taxon>Embryophyta</taxon>
        <taxon>Tracheophyta</taxon>
        <taxon>Spermatophyta</taxon>
        <taxon>Magnoliopsida</taxon>
        <taxon>eudicotyledons</taxon>
        <taxon>Gunneridae</taxon>
        <taxon>Pentapetalae</taxon>
        <taxon>rosids</taxon>
        <taxon>fabids</taxon>
        <taxon>Cucurbitales</taxon>
        <taxon>Cucurbitaceae</taxon>
        <taxon>Benincaseae</taxon>
        <taxon>Cucumis</taxon>
    </lineage>
</organism>
<accession>A0A9I9DKX2</accession>
<reference evidence="1" key="1">
    <citation type="submission" date="2023-03" db="UniProtKB">
        <authorList>
            <consortium name="EnsemblPlants"/>
        </authorList>
    </citation>
    <scope>IDENTIFICATION</scope>
</reference>
<name>A0A9I9DKX2_CUCME</name>
<dbReference type="AlphaFoldDB" id="A0A9I9DKX2"/>
<evidence type="ECO:0000313" key="1">
    <source>
        <dbReference type="EnsemblPlants" id="MELO3C019581.2.1"/>
    </source>
</evidence>